<dbReference type="SUPFAM" id="SSF56037">
    <property type="entry name" value="PheT/TilS domain"/>
    <property type="match status" value="1"/>
</dbReference>
<dbReference type="InterPro" id="IPR015262">
    <property type="entry name" value="tRNA_Ile_lys_synt_subst-bd"/>
</dbReference>
<dbReference type="GO" id="GO:0005524">
    <property type="term" value="F:ATP binding"/>
    <property type="evidence" value="ECO:0007669"/>
    <property type="project" value="UniProtKB-UniRule"/>
</dbReference>
<dbReference type="SUPFAM" id="SSF82829">
    <property type="entry name" value="MesJ substrate recognition domain-like"/>
    <property type="match status" value="1"/>
</dbReference>
<dbReference type="AlphaFoldDB" id="A0A177NS33"/>
<dbReference type="Gene3D" id="3.40.50.620">
    <property type="entry name" value="HUPs"/>
    <property type="match status" value="1"/>
</dbReference>
<sequence length="445" mass="49610">MPPSLSYQAIASQIPACSGNIYIAYSGGIDSHVLLHLVASQANLKPKIIAVYVNHGLQALADDWGAHCRRQAENLGVSFVGLKVDAQAANGESPEAAARNARYQALQGLIQTDDCLLLAQHREDQMETLLLQLFRGAGVQGLAGMPASLPFGEGSLLRPLLNIAKADIREYGLRHGLDWVEDPSNQSNDFDRNYLRNEVVPILKQRWPALDKTIARSAQNCGEAVSLLDDWGQQMITQLVRPLDNSLAIDQLKAFSVPQSNWLIRQWFGLFGLKPPSQALLQAIKQQFVDAGPNAHPQILTQGHVLKKYRQRLYCLTEQHCIKPTDRLAWPNETPTLTLANGYRLSRVSASSGINQQLWHTANISIRPRSGGEKIKLPGREGQHSLKKLFQEVGIPPWERETRPLIYLDDRLAAVAGLWIAEWAYACNPDACYRLNWVQFELSRI</sequence>
<comment type="function">
    <text evidence="8">Ligates lysine onto the cytidine present at position 34 of the AUA codon-specific tRNA(Ile) that contains the anticodon CAU, in an ATP-dependent manner. Cytidine is converted to lysidine, thus changing the amino acid specificity of the tRNA from methionine to isoleucine.</text>
</comment>
<comment type="similarity">
    <text evidence="8">Belongs to the tRNA(Ile)-lysidine synthase family.</text>
</comment>
<evidence type="ECO:0000256" key="2">
    <source>
        <dbReference type="ARBA" id="ARBA00022490"/>
    </source>
</evidence>
<dbReference type="GO" id="GO:0005737">
    <property type="term" value="C:cytoplasm"/>
    <property type="evidence" value="ECO:0007669"/>
    <property type="project" value="UniProtKB-SubCell"/>
</dbReference>
<evidence type="ECO:0000256" key="8">
    <source>
        <dbReference type="HAMAP-Rule" id="MF_01161"/>
    </source>
</evidence>
<comment type="subcellular location">
    <subcellularLocation>
        <location evidence="1 8">Cytoplasm</location>
    </subcellularLocation>
</comment>
<evidence type="ECO:0000313" key="10">
    <source>
        <dbReference type="EMBL" id="OAI20897.1"/>
    </source>
</evidence>
<comment type="domain">
    <text evidence="8">The N-terminal region contains the highly conserved SGGXDS motif, predicted to be a P-loop motif involved in ATP binding.</text>
</comment>
<dbReference type="InterPro" id="IPR012796">
    <property type="entry name" value="Lysidine-tRNA-synth_C"/>
</dbReference>
<dbReference type="PANTHER" id="PTHR43033">
    <property type="entry name" value="TRNA(ILE)-LYSIDINE SYNTHASE-RELATED"/>
    <property type="match status" value="1"/>
</dbReference>
<keyword evidence="5 8" id="KW-0547">Nucleotide-binding</keyword>
<evidence type="ECO:0000256" key="1">
    <source>
        <dbReference type="ARBA" id="ARBA00004496"/>
    </source>
</evidence>
<evidence type="ECO:0000313" key="11">
    <source>
        <dbReference type="Proteomes" id="UP000078476"/>
    </source>
</evidence>
<dbReference type="OrthoDB" id="9807403at2"/>
<dbReference type="NCBIfam" id="TIGR02433">
    <property type="entry name" value="lysidine_TilS_C"/>
    <property type="match status" value="1"/>
</dbReference>
<dbReference type="SMART" id="SM00977">
    <property type="entry name" value="TilS_C"/>
    <property type="match status" value="1"/>
</dbReference>
<dbReference type="CDD" id="cd01992">
    <property type="entry name" value="TilS_N"/>
    <property type="match status" value="1"/>
</dbReference>
<proteinExistence type="inferred from homology"/>
<dbReference type="EC" id="6.3.4.19" evidence="8"/>
<keyword evidence="3 8" id="KW-0436">Ligase</keyword>
<keyword evidence="6 8" id="KW-0067">ATP-binding</keyword>
<protein>
    <recommendedName>
        <fullName evidence="8">tRNA(Ile)-lysidine synthase</fullName>
        <ecNumber evidence="8">6.3.4.19</ecNumber>
    </recommendedName>
    <alternativeName>
        <fullName evidence="8">tRNA(Ile)-2-lysyl-cytidine synthase</fullName>
    </alternativeName>
    <alternativeName>
        <fullName evidence="8">tRNA(Ile)-lysidine synthetase</fullName>
    </alternativeName>
</protein>
<evidence type="ECO:0000259" key="9">
    <source>
        <dbReference type="SMART" id="SM00977"/>
    </source>
</evidence>
<dbReference type="Proteomes" id="UP000078476">
    <property type="component" value="Unassembled WGS sequence"/>
</dbReference>
<dbReference type="Pfam" id="PF09179">
    <property type="entry name" value="TilS"/>
    <property type="match status" value="1"/>
</dbReference>
<accession>A0A177NS33</accession>
<evidence type="ECO:0000256" key="3">
    <source>
        <dbReference type="ARBA" id="ARBA00022598"/>
    </source>
</evidence>
<evidence type="ECO:0000256" key="5">
    <source>
        <dbReference type="ARBA" id="ARBA00022741"/>
    </source>
</evidence>
<dbReference type="HAMAP" id="MF_01161">
    <property type="entry name" value="tRNA_Ile_lys_synt"/>
    <property type="match status" value="1"/>
</dbReference>
<organism evidence="10 11">
    <name type="scientific">Methylomonas lenta</name>
    <dbReference type="NCBI Taxonomy" id="980561"/>
    <lineage>
        <taxon>Bacteria</taxon>
        <taxon>Pseudomonadati</taxon>
        <taxon>Pseudomonadota</taxon>
        <taxon>Gammaproteobacteria</taxon>
        <taxon>Methylococcales</taxon>
        <taxon>Methylococcaceae</taxon>
        <taxon>Methylomonas</taxon>
    </lineage>
</organism>
<dbReference type="PANTHER" id="PTHR43033:SF1">
    <property type="entry name" value="TRNA(ILE)-LYSIDINE SYNTHASE-RELATED"/>
    <property type="match status" value="1"/>
</dbReference>
<keyword evidence="2 8" id="KW-0963">Cytoplasm</keyword>
<dbReference type="InterPro" id="IPR014729">
    <property type="entry name" value="Rossmann-like_a/b/a_fold"/>
</dbReference>
<dbReference type="InterPro" id="IPR011063">
    <property type="entry name" value="TilS/TtcA_N"/>
</dbReference>
<gene>
    <name evidence="8" type="primary">tilS</name>
    <name evidence="10" type="ORF">A1359_20075</name>
</gene>
<comment type="caution">
    <text evidence="10">The sequence shown here is derived from an EMBL/GenBank/DDBJ whole genome shotgun (WGS) entry which is preliminary data.</text>
</comment>
<dbReference type="Gene3D" id="1.20.59.20">
    <property type="match status" value="1"/>
</dbReference>
<dbReference type="NCBIfam" id="TIGR02432">
    <property type="entry name" value="lysidine_TilS_N"/>
    <property type="match status" value="1"/>
</dbReference>
<dbReference type="InterPro" id="IPR012094">
    <property type="entry name" value="tRNA_Ile_lys_synt"/>
</dbReference>
<evidence type="ECO:0000256" key="6">
    <source>
        <dbReference type="ARBA" id="ARBA00022840"/>
    </source>
</evidence>
<dbReference type="GO" id="GO:0006400">
    <property type="term" value="P:tRNA modification"/>
    <property type="evidence" value="ECO:0007669"/>
    <property type="project" value="UniProtKB-UniRule"/>
</dbReference>
<comment type="catalytic activity">
    <reaction evidence="7 8">
        <text>cytidine(34) in tRNA(Ile2) + L-lysine + ATP = lysidine(34) in tRNA(Ile2) + AMP + diphosphate + H(+)</text>
        <dbReference type="Rhea" id="RHEA:43744"/>
        <dbReference type="Rhea" id="RHEA-COMP:10625"/>
        <dbReference type="Rhea" id="RHEA-COMP:10670"/>
        <dbReference type="ChEBI" id="CHEBI:15378"/>
        <dbReference type="ChEBI" id="CHEBI:30616"/>
        <dbReference type="ChEBI" id="CHEBI:32551"/>
        <dbReference type="ChEBI" id="CHEBI:33019"/>
        <dbReference type="ChEBI" id="CHEBI:82748"/>
        <dbReference type="ChEBI" id="CHEBI:83665"/>
        <dbReference type="ChEBI" id="CHEBI:456215"/>
        <dbReference type="EC" id="6.3.4.19"/>
    </reaction>
</comment>
<dbReference type="SUPFAM" id="SSF52402">
    <property type="entry name" value="Adenine nucleotide alpha hydrolases-like"/>
    <property type="match status" value="1"/>
</dbReference>
<dbReference type="Pfam" id="PF11734">
    <property type="entry name" value="TilS_C"/>
    <property type="match status" value="1"/>
</dbReference>
<dbReference type="GO" id="GO:0032267">
    <property type="term" value="F:tRNA(Ile)-lysidine synthase activity"/>
    <property type="evidence" value="ECO:0007669"/>
    <property type="project" value="UniProtKB-EC"/>
</dbReference>
<dbReference type="RefSeq" id="WP_066977143.1">
    <property type="nucleotide sequence ID" value="NZ_LUUI01000026.1"/>
</dbReference>
<evidence type="ECO:0000256" key="7">
    <source>
        <dbReference type="ARBA" id="ARBA00048539"/>
    </source>
</evidence>
<feature type="domain" description="Lysidine-tRNA(Ile) synthetase C-terminal" evidence="9">
    <location>
        <begin position="364"/>
        <end position="437"/>
    </location>
</feature>
<dbReference type="EMBL" id="LUUI01000026">
    <property type="protein sequence ID" value="OAI20897.1"/>
    <property type="molecule type" value="Genomic_DNA"/>
</dbReference>
<dbReference type="STRING" id="980561.A1359_20075"/>
<evidence type="ECO:0000256" key="4">
    <source>
        <dbReference type="ARBA" id="ARBA00022694"/>
    </source>
</evidence>
<keyword evidence="4 8" id="KW-0819">tRNA processing</keyword>
<feature type="binding site" evidence="8">
    <location>
        <begin position="26"/>
        <end position="31"/>
    </location>
    <ligand>
        <name>ATP</name>
        <dbReference type="ChEBI" id="CHEBI:30616"/>
    </ligand>
</feature>
<name>A0A177NS33_9GAMM</name>
<dbReference type="InterPro" id="IPR012795">
    <property type="entry name" value="tRNA_Ile_lys_synt_N"/>
</dbReference>
<reference evidence="10 11" key="1">
    <citation type="submission" date="2016-03" db="EMBL/GenBank/DDBJ databases">
        <authorList>
            <person name="Ploux O."/>
        </authorList>
    </citation>
    <scope>NUCLEOTIDE SEQUENCE [LARGE SCALE GENOMIC DNA]</scope>
    <source>
        <strain evidence="10 11">R-45370</strain>
    </source>
</reference>
<dbReference type="Pfam" id="PF01171">
    <property type="entry name" value="ATP_bind_3"/>
    <property type="match status" value="1"/>
</dbReference>
<keyword evidence="11" id="KW-1185">Reference proteome</keyword>